<accession>A0ABV2CRP3</accession>
<evidence type="ECO:0000313" key="2">
    <source>
        <dbReference type="Proteomes" id="UP001548590"/>
    </source>
</evidence>
<gene>
    <name evidence="1" type="ORF">ABVT11_12165</name>
</gene>
<dbReference type="RefSeq" id="WP_345927716.1">
    <property type="nucleotide sequence ID" value="NZ_JBDIVF010000004.1"/>
</dbReference>
<dbReference type="Proteomes" id="UP001548590">
    <property type="component" value="Unassembled WGS sequence"/>
</dbReference>
<keyword evidence="2" id="KW-1185">Reference proteome</keyword>
<organism evidence="1 2">
    <name type="scientific">Uliginosibacterium paludis</name>
    <dbReference type="NCBI Taxonomy" id="1615952"/>
    <lineage>
        <taxon>Bacteria</taxon>
        <taxon>Pseudomonadati</taxon>
        <taxon>Pseudomonadota</taxon>
        <taxon>Betaproteobacteria</taxon>
        <taxon>Rhodocyclales</taxon>
        <taxon>Zoogloeaceae</taxon>
        <taxon>Uliginosibacterium</taxon>
    </lineage>
</organism>
<dbReference type="EMBL" id="JBEWLZ010000006">
    <property type="protein sequence ID" value="MET1490582.1"/>
    <property type="molecule type" value="Genomic_DNA"/>
</dbReference>
<protein>
    <submittedName>
        <fullName evidence="1">DUF3135 domain-containing protein</fullName>
    </submittedName>
</protein>
<comment type="caution">
    <text evidence="1">The sequence shown here is derived from an EMBL/GenBank/DDBJ whole genome shotgun (WGS) entry which is preliminary data.</text>
</comment>
<dbReference type="Pfam" id="PF11333">
    <property type="entry name" value="DUF3135"/>
    <property type="match status" value="1"/>
</dbReference>
<proteinExistence type="predicted"/>
<name>A0ABV2CRP3_9RHOO</name>
<sequence>MQFDFEFDFEHWRTLAEEEPARYFAERKALIDRFIASAPASMAPDLMQLQGLIDHSRAEAGTPQIAVQQMMGMLGDYLAALAGQMRELQQHSLALAAIQSRAD</sequence>
<evidence type="ECO:0000313" key="1">
    <source>
        <dbReference type="EMBL" id="MET1490582.1"/>
    </source>
</evidence>
<dbReference type="InterPro" id="IPR021482">
    <property type="entry name" value="DUF3135"/>
</dbReference>
<reference evidence="1 2" key="1">
    <citation type="submission" date="2024-07" db="EMBL/GenBank/DDBJ databases">
        <title>Uliginosibacterium paludis KCTC:42655.</title>
        <authorList>
            <person name="Kim M.K."/>
        </authorList>
    </citation>
    <scope>NUCLEOTIDE SEQUENCE [LARGE SCALE GENOMIC DNA]</scope>
    <source>
        <strain evidence="1 2">KCTC 42655</strain>
    </source>
</reference>